<reference evidence="2 3" key="1">
    <citation type="submission" date="2016-01" db="EMBL/GenBank/DDBJ databases">
        <authorList>
            <person name="Regsiter A."/>
            <person name="william w."/>
        </authorList>
    </citation>
    <scope>NUCLEOTIDE SEQUENCE [LARGE SCALE GENOMIC DNA]</scope>
    <source>
        <strain evidence="2 3">CFBP 5494</strain>
    </source>
</reference>
<organism evidence="2 3">
    <name type="scientific">Agrobacterium genomosp. 2 str. CFBP 5494</name>
    <dbReference type="NCBI Taxonomy" id="1183436"/>
    <lineage>
        <taxon>Bacteria</taxon>
        <taxon>Pseudomonadati</taxon>
        <taxon>Pseudomonadota</taxon>
        <taxon>Alphaproteobacteria</taxon>
        <taxon>Hyphomicrobiales</taxon>
        <taxon>Rhizobiaceae</taxon>
        <taxon>Rhizobium/Agrobacterium group</taxon>
        <taxon>Agrobacterium</taxon>
        <taxon>Agrobacterium tumefaciens complex</taxon>
    </lineage>
</organism>
<keyword evidence="3" id="KW-1185">Reference proteome</keyword>
<evidence type="ECO:0000313" key="2">
    <source>
        <dbReference type="EMBL" id="CUW97804.1"/>
    </source>
</evidence>
<dbReference type="Proteomes" id="UP000191933">
    <property type="component" value="Unassembled WGS sequence"/>
</dbReference>
<evidence type="ECO:0000313" key="3">
    <source>
        <dbReference type="Proteomes" id="UP000191933"/>
    </source>
</evidence>
<sequence>MIAAGRSGLAPLSEVQPSCGPHLQYDVVPMIRQRRIVEIKTAQYFNRRGKSVCHYALSPTESQHPPDIVHDGRQIGSPKLKG</sequence>
<dbReference type="AlphaFoldDB" id="A0A9W5B4R8"/>
<name>A0A9W5B4R8_9HYPH</name>
<accession>A0A9W5B4R8</accession>
<dbReference type="EMBL" id="FBVY01000033">
    <property type="protein sequence ID" value="CUW97804.1"/>
    <property type="molecule type" value="Genomic_DNA"/>
</dbReference>
<proteinExistence type="predicted"/>
<gene>
    <name evidence="2" type="ORF">AGR2A_Lc40022</name>
</gene>
<protein>
    <submittedName>
        <fullName evidence="2">Uncharacterized protein</fullName>
    </submittedName>
</protein>
<feature type="region of interest" description="Disordered" evidence="1">
    <location>
        <begin position="58"/>
        <end position="82"/>
    </location>
</feature>
<comment type="caution">
    <text evidence="2">The sequence shown here is derived from an EMBL/GenBank/DDBJ whole genome shotgun (WGS) entry which is preliminary data.</text>
</comment>
<evidence type="ECO:0000256" key="1">
    <source>
        <dbReference type="SAM" id="MobiDB-lite"/>
    </source>
</evidence>